<dbReference type="Proteomes" id="UP000255518">
    <property type="component" value="Unassembled WGS sequence"/>
</dbReference>
<keyword evidence="1" id="KW-0812">Transmembrane</keyword>
<dbReference type="AlphaFoldDB" id="A0A377UVQ8"/>
<name>A0A377UVQ8_KLEPN</name>
<evidence type="ECO:0000313" key="3">
    <source>
        <dbReference type="Proteomes" id="UP000255518"/>
    </source>
</evidence>
<keyword evidence="1" id="KW-0472">Membrane</keyword>
<accession>A0A377UVQ8</accession>
<organism evidence="2 3">
    <name type="scientific">Klebsiella pneumoniae</name>
    <dbReference type="NCBI Taxonomy" id="573"/>
    <lineage>
        <taxon>Bacteria</taxon>
        <taxon>Pseudomonadati</taxon>
        <taxon>Pseudomonadota</taxon>
        <taxon>Gammaproteobacteria</taxon>
        <taxon>Enterobacterales</taxon>
        <taxon>Enterobacteriaceae</taxon>
        <taxon>Klebsiella/Raoultella group</taxon>
        <taxon>Klebsiella</taxon>
        <taxon>Klebsiella pneumoniae complex</taxon>
    </lineage>
</organism>
<evidence type="ECO:0000256" key="1">
    <source>
        <dbReference type="SAM" id="Phobius"/>
    </source>
</evidence>
<gene>
    <name evidence="2" type="ORF">NCTC13443_01247</name>
</gene>
<evidence type="ECO:0000313" key="2">
    <source>
        <dbReference type="EMBL" id="STT00948.1"/>
    </source>
</evidence>
<dbReference type="EMBL" id="UGKT01000001">
    <property type="protein sequence ID" value="STT00948.1"/>
    <property type="molecule type" value="Genomic_DNA"/>
</dbReference>
<protein>
    <submittedName>
        <fullName evidence="2">Uncharacterized protein</fullName>
    </submittedName>
</protein>
<feature type="transmembrane region" description="Helical" evidence="1">
    <location>
        <begin position="60"/>
        <end position="82"/>
    </location>
</feature>
<keyword evidence="1" id="KW-1133">Transmembrane helix</keyword>
<proteinExistence type="predicted"/>
<sequence length="122" mass="12973">MDHAAFVSHHHIVGQQVLPGVVLGDDPGQQVALGRDDFTVLVGVFVEQRGVGLLDEAADLLIEAAALLTLAIAVMAILNVGARQLLIGPDISWFSTAVWISLMSTWARPCICWLTTSATVAQ</sequence>
<reference evidence="2 3" key="1">
    <citation type="submission" date="2018-06" db="EMBL/GenBank/DDBJ databases">
        <authorList>
            <consortium name="Pathogen Informatics"/>
            <person name="Doyle S."/>
        </authorList>
    </citation>
    <scope>NUCLEOTIDE SEQUENCE [LARGE SCALE GENOMIC DNA]</scope>
    <source>
        <strain evidence="2 3">NCTC13443</strain>
    </source>
</reference>